<dbReference type="SUPFAM" id="SSF52096">
    <property type="entry name" value="ClpP/crotonase"/>
    <property type="match status" value="1"/>
</dbReference>
<dbReference type="CDD" id="cd07023">
    <property type="entry name" value="S49_Sppa_N_C"/>
    <property type="match status" value="1"/>
</dbReference>
<dbReference type="PANTHER" id="PTHR42987">
    <property type="entry name" value="PEPTIDASE S49"/>
    <property type="match status" value="1"/>
</dbReference>
<dbReference type="GO" id="GO:0008236">
    <property type="term" value="F:serine-type peptidase activity"/>
    <property type="evidence" value="ECO:0007669"/>
    <property type="project" value="UniProtKB-KW"/>
</dbReference>
<dbReference type="InterPro" id="IPR047272">
    <property type="entry name" value="S49_SppA_C"/>
</dbReference>
<keyword evidence="2 7" id="KW-0645">Protease</keyword>
<evidence type="ECO:0000256" key="4">
    <source>
        <dbReference type="ARBA" id="ARBA00022825"/>
    </source>
</evidence>
<dbReference type="EMBL" id="AM114193">
    <property type="protein sequence ID" value="CAJ38071.1"/>
    <property type="molecule type" value="Genomic_DNA"/>
</dbReference>
<feature type="domain" description="Peptidase S49" evidence="6">
    <location>
        <begin position="132"/>
        <end position="281"/>
    </location>
</feature>
<feature type="transmembrane region" description="Helical" evidence="5">
    <location>
        <begin position="21"/>
        <end position="44"/>
    </location>
</feature>
<dbReference type="PANTHER" id="PTHR42987:SF4">
    <property type="entry name" value="PROTEASE SOHB-RELATED"/>
    <property type="match status" value="1"/>
</dbReference>
<dbReference type="STRING" id="351160.RRC354"/>
<dbReference type="InterPro" id="IPR002142">
    <property type="entry name" value="Peptidase_S49"/>
</dbReference>
<dbReference type="GO" id="GO:0006508">
    <property type="term" value="P:proteolysis"/>
    <property type="evidence" value="ECO:0007669"/>
    <property type="project" value="UniProtKB-KW"/>
</dbReference>
<dbReference type="Proteomes" id="UP000000663">
    <property type="component" value="Chromosome"/>
</dbReference>
<dbReference type="Gene3D" id="3.90.226.10">
    <property type="entry name" value="2-enoyl-CoA Hydratase, Chain A, domain 1"/>
    <property type="match status" value="1"/>
</dbReference>
<dbReference type="InterPro" id="IPR004635">
    <property type="entry name" value="Pept_S49_SppA"/>
</dbReference>
<protein>
    <submittedName>
        <fullName evidence="7">Protease IV</fullName>
    </submittedName>
</protein>
<dbReference type="Pfam" id="PF01343">
    <property type="entry name" value="Peptidase_S49"/>
    <property type="match status" value="1"/>
</dbReference>
<evidence type="ECO:0000256" key="1">
    <source>
        <dbReference type="ARBA" id="ARBA00008683"/>
    </source>
</evidence>
<dbReference type="AlphaFoldDB" id="Q0W0M2"/>
<evidence type="ECO:0000256" key="3">
    <source>
        <dbReference type="ARBA" id="ARBA00022801"/>
    </source>
</evidence>
<dbReference type="Gene3D" id="6.20.330.10">
    <property type="match status" value="1"/>
</dbReference>
<reference evidence="7 8" key="1">
    <citation type="journal article" date="2006" name="Science">
        <title>Genome of rice cluster I archaea -- the key methane producers in the rice rhizosphere.</title>
        <authorList>
            <person name="Erkel C."/>
            <person name="Kube M."/>
            <person name="Reinhardt R."/>
            <person name="Liesack W."/>
        </authorList>
    </citation>
    <scope>NUCLEOTIDE SEQUENCE [LARGE SCALE GENOMIC DNA]</scope>
    <source>
        <strain evidence="8">DSM 22066 / NBRC 105507 / MRE50</strain>
    </source>
</reference>
<keyword evidence="4" id="KW-0720">Serine protease</keyword>
<keyword evidence="3" id="KW-0378">Hydrolase</keyword>
<dbReference type="InterPro" id="IPR029045">
    <property type="entry name" value="ClpP/crotonase-like_dom_sf"/>
</dbReference>
<keyword evidence="5" id="KW-0812">Transmembrane</keyword>
<name>Q0W0M2_METAR</name>
<accession>Q0W0M2</accession>
<comment type="similarity">
    <text evidence="1">Belongs to the peptidase S49 family.</text>
</comment>
<evidence type="ECO:0000256" key="2">
    <source>
        <dbReference type="ARBA" id="ARBA00022670"/>
    </source>
</evidence>
<evidence type="ECO:0000256" key="5">
    <source>
        <dbReference type="SAM" id="Phobius"/>
    </source>
</evidence>
<organism evidence="7 8">
    <name type="scientific">Methanocella arvoryzae (strain DSM 22066 / NBRC 105507 / MRE50)</name>
    <dbReference type="NCBI Taxonomy" id="351160"/>
    <lineage>
        <taxon>Archaea</taxon>
        <taxon>Methanobacteriati</taxon>
        <taxon>Methanobacteriota</taxon>
        <taxon>Stenosarchaea group</taxon>
        <taxon>Methanomicrobia</taxon>
        <taxon>Methanocellales</taxon>
        <taxon>Methanocellaceae</taxon>
        <taxon>Methanocella</taxon>
    </lineage>
</organism>
<dbReference type="KEGG" id="rci:RRC354"/>
<dbReference type="NCBIfam" id="TIGR00706">
    <property type="entry name" value="SppA_dom"/>
    <property type="match status" value="1"/>
</dbReference>
<evidence type="ECO:0000313" key="8">
    <source>
        <dbReference type="Proteomes" id="UP000000663"/>
    </source>
</evidence>
<proteinExistence type="inferred from homology"/>
<gene>
    <name evidence="7" type="ORF">RRC354</name>
</gene>
<keyword evidence="5" id="KW-0472">Membrane</keyword>
<evidence type="ECO:0000313" key="7">
    <source>
        <dbReference type="EMBL" id="CAJ38071.1"/>
    </source>
</evidence>
<keyword evidence="8" id="KW-1185">Reference proteome</keyword>
<sequence>MLDMCKSLYSRDDQGVVLLKAMFILGILAIVTVLIAGVGLYLVFGSGIKGDLKEMLGLDHDNKVAVVYIEGKMIADKSNDPTDDGAAFSSEVVRAIRKATADDSIKAIVLRVNSPGGTPVAAEEIIAQINRTKAKKPVIVSMGDSATSAAYYVSASADKIFANPDTFTGSIGVIWVFKNKTRYYNEEGINFYIAKSGNYKDVGADWRGLSENEKSYIQSIINESYERFVTAVATGRNLPENQIRAIADGRVMTGTSAKSMGLVDEIGGLYDAIEYAAKLGGIKGEPVIVHMNEPGSKGT</sequence>
<dbReference type="eggNOG" id="arCOG01311">
    <property type="taxonomic scope" value="Archaea"/>
</dbReference>
<keyword evidence="5" id="KW-1133">Transmembrane helix</keyword>
<evidence type="ECO:0000259" key="6">
    <source>
        <dbReference type="Pfam" id="PF01343"/>
    </source>
</evidence>